<dbReference type="SUPFAM" id="SSF53474">
    <property type="entry name" value="alpha/beta-Hydrolases"/>
    <property type="match status" value="1"/>
</dbReference>
<keyword evidence="2" id="KW-0472">Membrane</keyword>
<dbReference type="InterPro" id="IPR050955">
    <property type="entry name" value="Plant_Biomass_Hydrol_Est"/>
</dbReference>
<dbReference type="InterPro" id="IPR029058">
    <property type="entry name" value="AB_hydrolase_fold"/>
</dbReference>
<evidence type="ECO:0000313" key="5">
    <source>
        <dbReference type="Proteomes" id="UP000250918"/>
    </source>
</evidence>
<keyword evidence="1" id="KW-0732">Signal</keyword>
<dbReference type="Gene3D" id="3.40.50.1820">
    <property type="entry name" value="alpha/beta hydrolase"/>
    <property type="match status" value="1"/>
</dbReference>
<name>A0A855X6S2_9BACT</name>
<protein>
    <recommendedName>
        <fullName evidence="3">Peptidase S9 prolyl oligopeptidase catalytic domain-containing protein</fullName>
    </recommendedName>
</protein>
<reference evidence="4 5" key="1">
    <citation type="journal article" date="2018" name="ISME J.">
        <title>A methanotrophic archaeon couples anaerobic oxidation of methane to Fe(III) reduction.</title>
        <authorList>
            <person name="Cai C."/>
            <person name="Leu A.O."/>
            <person name="Xie G.J."/>
            <person name="Guo J."/>
            <person name="Feng Y."/>
            <person name="Zhao J.X."/>
            <person name="Tyson G.W."/>
            <person name="Yuan Z."/>
            <person name="Hu S."/>
        </authorList>
    </citation>
    <scope>NUCLEOTIDE SEQUENCE [LARGE SCALE GENOMIC DNA]</scope>
    <source>
        <strain evidence="4">FeB_12</strain>
    </source>
</reference>
<dbReference type="PANTHER" id="PTHR43037">
    <property type="entry name" value="UNNAMED PRODUCT-RELATED"/>
    <property type="match status" value="1"/>
</dbReference>
<dbReference type="AlphaFoldDB" id="A0A855X6S2"/>
<feature type="domain" description="Peptidase S9 prolyl oligopeptidase catalytic" evidence="3">
    <location>
        <begin position="498"/>
        <end position="650"/>
    </location>
</feature>
<comment type="caution">
    <text evidence="4">The sequence shown here is derived from an EMBL/GenBank/DDBJ whole genome shotgun (WGS) entry which is preliminary data.</text>
</comment>
<proteinExistence type="predicted"/>
<sequence length="666" mass="74652">MQHLYGSLKDRVIKALMAIVIVRLCPIFTTVAIHEVAMAQGQFDQEFARLDASPKVLEPQIDFLEQAPVIDGLLDDSLRFLPERRFAFAYVPKGESVIPANYRLAYGTGFLYLYLEASSRQLVFRDRAYQNGDGFQMVIANPRPDQAPSEEFYVLACSAVKEPSLEWTRRIFWYYNVQRIFVPTSEHCKLESRQSEGKISFELLLPWADVHPYHPWISRQIGFNLRFIKAIGSDDAMFLGLVDDPLMGAEESKRQYALLSFQPPNIHGVSQMFAQPARSHIVAGDTLEVSSVTVAPDARASELTIGVYTGEGERILYQRVPQDCSSGIVHSHTQVNTSELPSGGYIVRWSAGSTSCGERGLTILPSEDMHLLDKRLRAVADKISTSSANTLELMLEESQLQLRLTYPYETCGQLRLKLESLLELVSHAERGDDDLASMSGFARKAYRSRIDGTLQPYMVYLPSDYDSGKSYPLLVYLHGSASDETSLSKRGARDIIPQGFVAVAPNGRGRSNAFCADHSQDDISEVITTVTQDYSIDTDIILLAGFSMGGYGVLRTAAETPDRFRALAIMSGDPNLAQKYTGDSTQLNFLDERNLRTFANMQMFVFHGENDKNAPYESTRELVDKLRKVGARVLFITEAEKGHDFLNSTTLKKYREWIGDIIAEPR</sequence>
<gene>
    <name evidence="4" type="ORF">C3F09_05735</name>
</gene>
<dbReference type="SUPFAM" id="SSF49344">
    <property type="entry name" value="CBD9-like"/>
    <property type="match status" value="1"/>
</dbReference>
<dbReference type="Pfam" id="PF00326">
    <property type="entry name" value="Peptidase_S9"/>
    <property type="match status" value="1"/>
</dbReference>
<evidence type="ECO:0000256" key="1">
    <source>
        <dbReference type="ARBA" id="ARBA00022729"/>
    </source>
</evidence>
<evidence type="ECO:0000256" key="2">
    <source>
        <dbReference type="SAM" id="Phobius"/>
    </source>
</evidence>
<dbReference type="Proteomes" id="UP000250918">
    <property type="component" value="Unassembled WGS sequence"/>
</dbReference>
<dbReference type="GO" id="GO:0008236">
    <property type="term" value="F:serine-type peptidase activity"/>
    <property type="evidence" value="ECO:0007669"/>
    <property type="project" value="InterPro"/>
</dbReference>
<evidence type="ECO:0000259" key="3">
    <source>
        <dbReference type="Pfam" id="PF00326"/>
    </source>
</evidence>
<dbReference type="GO" id="GO:0006508">
    <property type="term" value="P:proteolysis"/>
    <property type="evidence" value="ECO:0007669"/>
    <property type="project" value="InterPro"/>
</dbReference>
<organism evidence="4 5">
    <name type="scientific">candidate division GN15 bacterium</name>
    <dbReference type="NCBI Taxonomy" id="2072418"/>
    <lineage>
        <taxon>Bacteria</taxon>
        <taxon>candidate division GN15</taxon>
    </lineage>
</organism>
<keyword evidence="2" id="KW-0812">Transmembrane</keyword>
<dbReference type="EMBL" id="PQAP01000066">
    <property type="protein sequence ID" value="PWB73048.1"/>
    <property type="molecule type" value="Genomic_DNA"/>
</dbReference>
<accession>A0A855X6S2</accession>
<dbReference type="InterPro" id="IPR001375">
    <property type="entry name" value="Peptidase_S9_cat"/>
</dbReference>
<keyword evidence="2" id="KW-1133">Transmembrane helix</keyword>
<dbReference type="PANTHER" id="PTHR43037:SF1">
    <property type="entry name" value="BLL1128 PROTEIN"/>
    <property type="match status" value="1"/>
</dbReference>
<dbReference type="Gene3D" id="2.60.40.1190">
    <property type="match status" value="1"/>
</dbReference>
<evidence type="ECO:0000313" key="4">
    <source>
        <dbReference type="EMBL" id="PWB73048.1"/>
    </source>
</evidence>
<feature type="transmembrane region" description="Helical" evidence="2">
    <location>
        <begin position="12"/>
        <end position="33"/>
    </location>
</feature>